<dbReference type="PANTHER" id="PTHR45008">
    <property type="entry name" value="PTS SYSTEM GLUCOSE-SPECIFIC EIIA COMPONENT"/>
    <property type="match status" value="1"/>
</dbReference>
<protein>
    <submittedName>
        <fullName evidence="8">PTS glucose transporter subunit IIA</fullName>
    </submittedName>
</protein>
<name>A0A0X8JEX9_ACTRD</name>
<dbReference type="GO" id="GO:0005737">
    <property type="term" value="C:cytoplasm"/>
    <property type="evidence" value="ECO:0007669"/>
    <property type="project" value="UniProtKB-SubCell"/>
</dbReference>
<dbReference type="KEGG" id="ard:AXF14_08305"/>
<dbReference type="GO" id="GO:0016301">
    <property type="term" value="F:kinase activity"/>
    <property type="evidence" value="ECO:0007669"/>
    <property type="project" value="UniProtKB-KW"/>
</dbReference>
<evidence type="ECO:0000256" key="5">
    <source>
        <dbReference type="ARBA" id="ARBA00022683"/>
    </source>
</evidence>
<dbReference type="NCBIfam" id="TIGR00830">
    <property type="entry name" value="PTBA"/>
    <property type="match status" value="1"/>
</dbReference>
<gene>
    <name evidence="8" type="ORF">AXF14_08305</name>
</gene>
<keyword evidence="3 8" id="KW-0762">Sugar transport</keyword>
<keyword evidence="5" id="KW-0598">Phosphotransferase system</keyword>
<dbReference type="RefSeq" id="WP_067942428.1">
    <property type="nucleotide sequence ID" value="NZ_CAUHMM010000188.1"/>
</dbReference>
<dbReference type="Pfam" id="PF00358">
    <property type="entry name" value="PTS_EIIA_1"/>
    <property type="match status" value="1"/>
</dbReference>
<dbReference type="OrthoDB" id="9797715at2"/>
<reference evidence="9" key="1">
    <citation type="submission" date="2016-02" db="EMBL/GenBank/DDBJ databases">
        <authorList>
            <person name="Holder M.E."/>
            <person name="Ajami N.J."/>
            <person name="Petrosino J.F."/>
        </authorList>
    </citation>
    <scope>NUCLEOTIDE SEQUENCE [LARGE SCALE GENOMIC DNA]</scope>
    <source>
        <strain evidence="9">CCUG 36733</strain>
    </source>
</reference>
<proteinExistence type="predicted"/>
<dbReference type="STRING" id="111015.AXF14_08305"/>
<dbReference type="AlphaFoldDB" id="A0A0X8JEX9"/>
<feature type="domain" description="PTS EIIA type-1" evidence="7">
    <location>
        <begin position="21"/>
        <end position="127"/>
    </location>
</feature>
<dbReference type="SUPFAM" id="SSF51261">
    <property type="entry name" value="Duplicated hybrid motif"/>
    <property type="match status" value="1"/>
</dbReference>
<dbReference type="EMBL" id="CP014228">
    <property type="protein sequence ID" value="AMD87585.1"/>
    <property type="molecule type" value="Genomic_DNA"/>
</dbReference>
<evidence type="ECO:0000313" key="9">
    <source>
        <dbReference type="Proteomes" id="UP000065220"/>
    </source>
</evidence>
<keyword evidence="4" id="KW-0808">Transferase</keyword>
<keyword evidence="2" id="KW-0813">Transport</keyword>
<evidence type="ECO:0000259" key="7">
    <source>
        <dbReference type="PROSITE" id="PS51093"/>
    </source>
</evidence>
<dbReference type="InterPro" id="IPR011055">
    <property type="entry name" value="Dup_hybrid_motif"/>
</dbReference>
<evidence type="ECO:0000256" key="4">
    <source>
        <dbReference type="ARBA" id="ARBA00022679"/>
    </source>
</evidence>
<evidence type="ECO:0000256" key="1">
    <source>
        <dbReference type="ARBA" id="ARBA00004496"/>
    </source>
</evidence>
<keyword evidence="9" id="KW-1185">Reference proteome</keyword>
<dbReference type="GO" id="GO:0009401">
    <property type="term" value="P:phosphoenolpyruvate-dependent sugar phosphotransferase system"/>
    <property type="evidence" value="ECO:0007669"/>
    <property type="project" value="UniProtKB-KW"/>
</dbReference>
<dbReference type="InterPro" id="IPR050890">
    <property type="entry name" value="PTS_EIIA_component"/>
</dbReference>
<dbReference type="PROSITE" id="PS00371">
    <property type="entry name" value="PTS_EIIA_TYPE_1_HIS"/>
    <property type="match status" value="1"/>
</dbReference>
<dbReference type="PROSITE" id="PS51093">
    <property type="entry name" value="PTS_EIIA_TYPE_1"/>
    <property type="match status" value="1"/>
</dbReference>
<dbReference type="InterPro" id="IPR001127">
    <property type="entry name" value="PTS_EIIA_1_perm"/>
</dbReference>
<organism evidence="8 9">
    <name type="scientific">Actinomyces radicidentis</name>
    <dbReference type="NCBI Taxonomy" id="111015"/>
    <lineage>
        <taxon>Bacteria</taxon>
        <taxon>Bacillati</taxon>
        <taxon>Actinomycetota</taxon>
        <taxon>Actinomycetes</taxon>
        <taxon>Actinomycetales</taxon>
        <taxon>Actinomycetaceae</taxon>
        <taxon>Actinomyces</taxon>
    </lineage>
</organism>
<accession>A0A0X8JEX9</accession>
<dbReference type="PANTHER" id="PTHR45008:SF1">
    <property type="entry name" value="PTS SYSTEM GLUCOSE-SPECIFIC EIIA COMPONENT"/>
    <property type="match status" value="1"/>
</dbReference>
<dbReference type="Proteomes" id="UP000065220">
    <property type="component" value="Chromosome"/>
</dbReference>
<evidence type="ECO:0000313" key="8">
    <source>
        <dbReference type="EMBL" id="AMD87585.1"/>
    </source>
</evidence>
<evidence type="ECO:0000256" key="2">
    <source>
        <dbReference type="ARBA" id="ARBA00022448"/>
    </source>
</evidence>
<evidence type="ECO:0000256" key="3">
    <source>
        <dbReference type="ARBA" id="ARBA00022597"/>
    </source>
</evidence>
<sequence length="151" mass="15232">MSLTVQAPLAGTVIDLEQVPDQVFAGRFVGPGTAIEPDRSAGEVTAVAPVAGTVAKVHPHAFVIAVDDGRGVLVHLGLDTVGLKGEGFTVHVGDGDRVAAGDAIVTWNPSDVADHGLSPVVPVIALDAAEEEVAVTATGAVQQGDEVLSWG</sequence>
<comment type="subcellular location">
    <subcellularLocation>
        <location evidence="1">Cytoplasm</location>
    </subcellularLocation>
</comment>
<keyword evidence="6" id="KW-0418">Kinase</keyword>
<dbReference type="Gene3D" id="2.70.70.10">
    <property type="entry name" value="Glucose Permease (Domain IIA)"/>
    <property type="match status" value="1"/>
</dbReference>
<evidence type="ECO:0000256" key="6">
    <source>
        <dbReference type="ARBA" id="ARBA00022777"/>
    </source>
</evidence>